<keyword evidence="1" id="KW-0472">Membrane</keyword>
<evidence type="ECO:0000256" key="1">
    <source>
        <dbReference type="SAM" id="Phobius"/>
    </source>
</evidence>
<sequence>MMRWLLPLASSFLADDVGAALRRVRRRAAIWGLVAVLAATTYIFLLIAAYQRLSFARPADEAALIVAAAALALAAAIVGVAAAFAAADRRRAARRRAAARGELAVALSTLPLVLRSRPLLIAAAIGTLAFLGTQPGRARKE</sequence>
<gene>
    <name evidence="2" type="ORF">KL86APRO_12595</name>
</gene>
<keyword evidence="1" id="KW-1133">Transmembrane helix</keyword>
<keyword evidence="1" id="KW-0812">Transmembrane</keyword>
<name>A0A212KCP3_9PROT</name>
<reference evidence="2" key="1">
    <citation type="submission" date="2016-04" db="EMBL/GenBank/DDBJ databases">
        <authorList>
            <person name="Evans L.H."/>
            <person name="Alamgir A."/>
            <person name="Owens N."/>
            <person name="Weber N.D."/>
            <person name="Virtaneva K."/>
            <person name="Barbian K."/>
            <person name="Babar A."/>
            <person name="Rosenke K."/>
        </authorList>
    </citation>
    <scope>NUCLEOTIDE SEQUENCE</scope>
    <source>
        <strain evidence="2">86</strain>
    </source>
</reference>
<organism evidence="2">
    <name type="scientific">uncultured Alphaproteobacteria bacterium</name>
    <dbReference type="NCBI Taxonomy" id="91750"/>
    <lineage>
        <taxon>Bacteria</taxon>
        <taxon>Pseudomonadati</taxon>
        <taxon>Pseudomonadota</taxon>
        <taxon>Alphaproteobacteria</taxon>
        <taxon>environmental samples</taxon>
    </lineage>
</organism>
<protein>
    <submittedName>
        <fullName evidence="2">Uncharacterized protein</fullName>
    </submittedName>
</protein>
<proteinExistence type="predicted"/>
<accession>A0A212KCP3</accession>
<dbReference type="AlphaFoldDB" id="A0A212KCP3"/>
<feature type="transmembrane region" description="Helical" evidence="1">
    <location>
        <begin position="29"/>
        <end position="50"/>
    </location>
</feature>
<evidence type="ECO:0000313" key="2">
    <source>
        <dbReference type="EMBL" id="SBW09443.1"/>
    </source>
</evidence>
<feature type="transmembrane region" description="Helical" evidence="1">
    <location>
        <begin position="62"/>
        <end position="87"/>
    </location>
</feature>
<dbReference type="EMBL" id="FLUO01000001">
    <property type="protein sequence ID" value="SBW09443.1"/>
    <property type="molecule type" value="Genomic_DNA"/>
</dbReference>